<reference evidence="2" key="1">
    <citation type="journal article" date="2019" name="Int. J. Syst. Evol. Microbiol.">
        <title>The Global Catalogue of Microorganisms (GCM) 10K type strain sequencing project: providing services to taxonomists for standard genome sequencing and annotation.</title>
        <authorList>
            <consortium name="The Broad Institute Genomics Platform"/>
            <consortium name="The Broad Institute Genome Sequencing Center for Infectious Disease"/>
            <person name="Wu L."/>
            <person name="Ma J."/>
        </authorList>
    </citation>
    <scope>NUCLEOTIDE SEQUENCE [LARGE SCALE GENOMIC DNA]</scope>
    <source>
        <strain evidence="2">CGMCC 4.1469</strain>
    </source>
</reference>
<protein>
    <submittedName>
        <fullName evidence="1">Uncharacterized protein</fullName>
    </submittedName>
</protein>
<dbReference type="EMBL" id="JBHSOD010000044">
    <property type="protein sequence ID" value="MFC5888754.1"/>
    <property type="molecule type" value="Genomic_DNA"/>
</dbReference>
<accession>A0ABW1F6F7</accession>
<dbReference type="RefSeq" id="WP_345330293.1">
    <property type="nucleotide sequence ID" value="NZ_BAAAVH010000111.1"/>
</dbReference>
<name>A0ABW1F6F7_9ACTN</name>
<dbReference type="Proteomes" id="UP001596067">
    <property type="component" value="Unassembled WGS sequence"/>
</dbReference>
<sequence>MTDSKMFKKAVRERMAKTGEPYTQARRILLGQAEPTVGTFDGSQAVVHTVGAGFNLPGIQAAIDAMNGSALRQWEQNRKAMEAAMDPLRGWRETQAAIDAMNGSALRQWEQNRKAMEAMTGDAVRQWEQIQKAMEAMTGDAVRQWEQTQKALTGFSFSQWEENHKALMAAMDAPLQQWRETQKAMERAMDPLRGWRETQAAIDAISGSALRRLQETSAIIARWGRAA</sequence>
<evidence type="ECO:0000313" key="1">
    <source>
        <dbReference type="EMBL" id="MFC5888754.1"/>
    </source>
</evidence>
<proteinExistence type="predicted"/>
<organism evidence="1 2">
    <name type="scientific">Kitasatospora aburaviensis</name>
    <dbReference type="NCBI Taxonomy" id="67265"/>
    <lineage>
        <taxon>Bacteria</taxon>
        <taxon>Bacillati</taxon>
        <taxon>Actinomycetota</taxon>
        <taxon>Actinomycetes</taxon>
        <taxon>Kitasatosporales</taxon>
        <taxon>Streptomycetaceae</taxon>
        <taxon>Kitasatospora</taxon>
    </lineage>
</organism>
<comment type="caution">
    <text evidence="1">The sequence shown here is derived from an EMBL/GenBank/DDBJ whole genome shotgun (WGS) entry which is preliminary data.</text>
</comment>
<keyword evidence="2" id="KW-1185">Reference proteome</keyword>
<evidence type="ECO:0000313" key="2">
    <source>
        <dbReference type="Proteomes" id="UP001596067"/>
    </source>
</evidence>
<gene>
    <name evidence="1" type="ORF">ACFP0N_27680</name>
</gene>